<accession>A0A2H0VD11</accession>
<name>A0A2H0VD11_9BACT</name>
<reference evidence="2" key="1">
    <citation type="submission" date="2017-09" db="EMBL/GenBank/DDBJ databases">
        <title>Depth-based differentiation of microbial function through sediment-hosted aquifers and enrichment of novel symbionts in the deep terrestrial subsurface.</title>
        <authorList>
            <person name="Probst A.J."/>
            <person name="Ladd B."/>
            <person name="Jarett J.K."/>
            <person name="Geller-Mcgrath D.E."/>
            <person name="Sieber C.M.K."/>
            <person name="Emerson J.B."/>
            <person name="Anantharaman K."/>
            <person name="Thomas B.C."/>
            <person name="Malmstrom R."/>
            <person name="Stieglmeier M."/>
            <person name="Klingl A."/>
            <person name="Woyke T."/>
            <person name="Ryan C.M."/>
            <person name="Banfield J.F."/>
        </authorList>
    </citation>
    <scope>NUCLEOTIDE SEQUENCE [LARGE SCALE GENOMIC DNA]</scope>
</reference>
<dbReference type="AlphaFoldDB" id="A0A2H0VD11"/>
<dbReference type="Proteomes" id="UP000230557">
    <property type="component" value="Unassembled WGS sequence"/>
</dbReference>
<proteinExistence type="predicted"/>
<evidence type="ECO:0000313" key="1">
    <source>
        <dbReference type="EMBL" id="PIR96975.1"/>
    </source>
</evidence>
<evidence type="ECO:0000313" key="2">
    <source>
        <dbReference type="Proteomes" id="UP000230557"/>
    </source>
</evidence>
<protein>
    <submittedName>
        <fullName evidence="1">Uncharacterized protein</fullName>
    </submittedName>
</protein>
<sequence>MVKAKQGLKFLGVWIFPKGRKLNKRIRNRARTLLNYKNISSYGGLVKRHSKQKMIKEHNWIILEKLNNES</sequence>
<dbReference type="EMBL" id="PFAJ01000051">
    <property type="protein sequence ID" value="PIR96975.1"/>
    <property type="molecule type" value="Genomic_DNA"/>
</dbReference>
<comment type="caution">
    <text evidence="1">The sequence shown here is derived from an EMBL/GenBank/DDBJ whole genome shotgun (WGS) entry which is preliminary data.</text>
</comment>
<gene>
    <name evidence="1" type="ORF">COT91_03895</name>
</gene>
<organism evidence="1 2">
    <name type="scientific">Candidatus Doudnabacteria bacterium CG10_big_fil_rev_8_21_14_0_10_41_10</name>
    <dbReference type="NCBI Taxonomy" id="1974551"/>
    <lineage>
        <taxon>Bacteria</taxon>
        <taxon>Candidatus Doudnaibacteriota</taxon>
    </lineage>
</organism>